<dbReference type="Gene3D" id="3.40.50.300">
    <property type="entry name" value="P-loop containing nucleotide triphosphate hydrolases"/>
    <property type="match status" value="3"/>
</dbReference>
<dbReference type="InterPro" id="IPR050206">
    <property type="entry name" value="FtsK/SpoIIIE/SftA"/>
</dbReference>
<dbReference type="EMBL" id="JBHMBE010000003">
    <property type="protein sequence ID" value="MFB9645945.1"/>
    <property type="molecule type" value="Genomic_DNA"/>
</dbReference>
<dbReference type="CDD" id="cd01127">
    <property type="entry name" value="TrwB_TraG_TraD_VirD4"/>
    <property type="match status" value="1"/>
</dbReference>
<gene>
    <name evidence="5" type="ORF">ACFFPJ_09050</name>
</gene>
<evidence type="ECO:0000313" key="6">
    <source>
        <dbReference type="Proteomes" id="UP001589611"/>
    </source>
</evidence>
<accession>A0ABV5T013</accession>
<evidence type="ECO:0000313" key="5">
    <source>
        <dbReference type="EMBL" id="MFB9645945.1"/>
    </source>
</evidence>
<reference evidence="5 6" key="1">
    <citation type="submission" date="2024-09" db="EMBL/GenBank/DDBJ databases">
        <authorList>
            <person name="Sun Q."/>
            <person name="Mori K."/>
        </authorList>
    </citation>
    <scope>NUCLEOTIDE SEQUENCE [LARGE SCALE GENOMIC DNA]</scope>
    <source>
        <strain evidence="5 6">JCM 1342</strain>
    </source>
</reference>
<feature type="domain" description="FtsK" evidence="4">
    <location>
        <begin position="320"/>
        <end position="503"/>
    </location>
</feature>
<dbReference type="PANTHER" id="PTHR22683:SF1">
    <property type="entry name" value="TYPE VII SECRETION SYSTEM PROTEIN ESSC"/>
    <property type="match status" value="1"/>
</dbReference>
<dbReference type="PROSITE" id="PS50901">
    <property type="entry name" value="FTSK"/>
    <property type="match status" value="1"/>
</dbReference>
<keyword evidence="2 3" id="KW-0067">ATP-binding</keyword>
<keyword evidence="1 3" id="KW-0547">Nucleotide-binding</keyword>
<dbReference type="InterPro" id="IPR002543">
    <property type="entry name" value="FtsK_dom"/>
</dbReference>
<dbReference type="Proteomes" id="UP001589611">
    <property type="component" value="Unassembled WGS sequence"/>
</dbReference>
<proteinExistence type="predicted"/>
<dbReference type="RefSeq" id="WP_344712543.1">
    <property type="nucleotide sequence ID" value="NZ_BAAAWH010000001.1"/>
</dbReference>
<protein>
    <submittedName>
        <fullName evidence="5">FtsK/SpoIIIE domain-containing protein</fullName>
    </submittedName>
</protein>
<dbReference type="SUPFAM" id="SSF52540">
    <property type="entry name" value="P-loop containing nucleoside triphosphate hydrolases"/>
    <property type="match status" value="2"/>
</dbReference>
<dbReference type="SMART" id="SM00382">
    <property type="entry name" value="AAA"/>
    <property type="match status" value="2"/>
</dbReference>
<dbReference type="InterPro" id="IPR003593">
    <property type="entry name" value="AAA+_ATPase"/>
</dbReference>
<evidence type="ECO:0000256" key="1">
    <source>
        <dbReference type="ARBA" id="ARBA00022741"/>
    </source>
</evidence>
<evidence type="ECO:0000256" key="2">
    <source>
        <dbReference type="ARBA" id="ARBA00022840"/>
    </source>
</evidence>
<organism evidence="5 6">
    <name type="scientific">Microbacterium terregens</name>
    <dbReference type="NCBI Taxonomy" id="69363"/>
    <lineage>
        <taxon>Bacteria</taxon>
        <taxon>Bacillati</taxon>
        <taxon>Actinomycetota</taxon>
        <taxon>Actinomycetes</taxon>
        <taxon>Micrococcales</taxon>
        <taxon>Microbacteriaceae</taxon>
        <taxon>Microbacterium</taxon>
    </lineage>
</organism>
<evidence type="ECO:0000256" key="3">
    <source>
        <dbReference type="PROSITE-ProRule" id="PRU00289"/>
    </source>
</evidence>
<keyword evidence="6" id="KW-1185">Reference proteome</keyword>
<dbReference type="Pfam" id="PF01580">
    <property type="entry name" value="FtsK_SpoIIIE"/>
    <property type="match status" value="1"/>
</dbReference>
<dbReference type="InterPro" id="IPR027417">
    <property type="entry name" value="P-loop_NTPase"/>
</dbReference>
<comment type="caution">
    <text evidence="5">The sequence shown here is derived from an EMBL/GenBank/DDBJ whole genome shotgun (WGS) entry which is preliminary data.</text>
</comment>
<sequence length="907" mass="94621">MPILASIVPILGAVALWLVTGSVLSLWLAALGPLIAAATVLDGARGARRERRRAEARARTARARVAREIGERHADERARRWARHPDVAAFLARDTEIWRPVPGRGQVLVVGAGTDRSAVRVAGGGDDPESADLRGRAARLDHAPVVVPSDSGLAIVGRPVVAGAVARAVVIQLCMALPPGELRIVGPLRGDNAWAERLPHRSAATGTALCLVGPGEAVPVGAQIVIVRAEATPPPACGSLLTVVSPGRALIDTGGDVREIAVEALGLGQAATLADELAARAARVLGAADTAATVALGPLLSDAPTSAPGRLRAVIGAEAGDAFVIDLVTDGPHAVVAGVTGAGKSELLVTWVVALCATHSTSEVSFLLADFKGGTAFDALADLPHVTGVITDLDGAGARRAIESLRAEVRWREAELSRSGARDILDPRVDLPRLVIVVDEFAALLGEHPELHAVFTDVAARGRALGMHLVLGTQRPSGVVRESLLANCPLRISLRVTDPLDSRAIVGSDDAASLPGGPDGRGLALVRSAGDPTPRRVRIALSAREDVEAVARGTGGPRPRRPWLPELPARIDVEDLIGVAGRPRETMLIGLADEPDQQRQHPVGVRVHERGLLVVGGGGSGKTTALRTLVAQAPGDVQWVSSMAEQGWDAVAGLAVRVPPPGSLVVLDDLDALASALAPEYARELIERLERLVRGAGSAGIFVAVSAQRLVGAVARLGDLLPRRLVLAAASRAEHIAAGGEPSHYEPGSPPGRGRIDGRAVQVATSSAPAPLRPVPTGPWYPCQPLTGAVLRRSPVARAALAEWTRRGASVLSLDEYAGASEWATGRPVVVAGDAEEWQRHWRALTTMRSDHDFVVESSFAAELRMLTGERALPPYCEPGAPRAWLLRAGGAPERVVLPTDAGLRRS</sequence>
<evidence type="ECO:0000259" key="4">
    <source>
        <dbReference type="PROSITE" id="PS50901"/>
    </source>
</evidence>
<dbReference type="PANTHER" id="PTHR22683">
    <property type="entry name" value="SPORULATION PROTEIN RELATED"/>
    <property type="match status" value="1"/>
</dbReference>
<feature type="binding site" evidence="3">
    <location>
        <begin position="338"/>
        <end position="345"/>
    </location>
    <ligand>
        <name>ATP</name>
        <dbReference type="ChEBI" id="CHEBI:30616"/>
    </ligand>
</feature>
<name>A0ABV5T013_9MICO</name>